<keyword evidence="2" id="KW-0238">DNA-binding</keyword>
<dbReference type="InterPro" id="IPR022648">
    <property type="entry name" value="Pr_cel_nuc_antig_N"/>
</dbReference>
<evidence type="ECO:0000256" key="2">
    <source>
        <dbReference type="ARBA" id="ARBA00023125"/>
    </source>
</evidence>
<dbReference type="SUPFAM" id="SSF55979">
    <property type="entry name" value="DNA clamp"/>
    <property type="match status" value="2"/>
</dbReference>
<comment type="caution">
    <text evidence="5">The sequence shown here is derived from an EMBL/GenBank/DDBJ whole genome shotgun (WGS) entry which is preliminary data.</text>
</comment>
<dbReference type="GO" id="GO:0006298">
    <property type="term" value="P:mismatch repair"/>
    <property type="evidence" value="ECO:0007669"/>
    <property type="project" value="TreeGrafter"/>
</dbReference>
<dbReference type="Pfam" id="PF00705">
    <property type="entry name" value="PCNA_N"/>
    <property type="match status" value="1"/>
</dbReference>
<keyword evidence="6" id="KW-1185">Reference proteome</keyword>
<dbReference type="PANTHER" id="PTHR11352">
    <property type="entry name" value="PROLIFERATING CELL NUCLEAR ANTIGEN"/>
    <property type="match status" value="1"/>
</dbReference>
<feature type="domain" description="Proliferating cell nuclear antigen PCNA N-terminal" evidence="3">
    <location>
        <begin position="153"/>
        <end position="206"/>
    </location>
</feature>
<dbReference type="GO" id="GO:0006275">
    <property type="term" value="P:regulation of DNA replication"/>
    <property type="evidence" value="ECO:0007669"/>
    <property type="project" value="InterPro"/>
</dbReference>
<evidence type="ECO:0000259" key="3">
    <source>
        <dbReference type="Pfam" id="PF00705"/>
    </source>
</evidence>
<evidence type="ECO:0000313" key="6">
    <source>
        <dbReference type="Proteomes" id="UP000789396"/>
    </source>
</evidence>
<evidence type="ECO:0000313" key="5">
    <source>
        <dbReference type="EMBL" id="CAG8504543.1"/>
    </source>
</evidence>
<evidence type="ECO:0000256" key="1">
    <source>
        <dbReference type="ARBA" id="ARBA00006336"/>
    </source>
</evidence>
<name>A0A9N8ZRN8_9GLOM</name>
<dbReference type="SUPFAM" id="SSF52499">
    <property type="entry name" value="Isochorismatase-like hydrolases"/>
    <property type="match status" value="1"/>
</dbReference>
<comment type="similarity">
    <text evidence="1">Belongs to the isochorismatase family.</text>
</comment>
<dbReference type="GO" id="GO:0003677">
    <property type="term" value="F:DNA binding"/>
    <property type="evidence" value="ECO:0007669"/>
    <property type="project" value="UniProtKB-KW"/>
</dbReference>
<dbReference type="InterPro" id="IPR000868">
    <property type="entry name" value="Isochorismatase-like_dom"/>
</dbReference>
<dbReference type="Gene3D" id="3.40.50.850">
    <property type="entry name" value="Isochorismatase-like"/>
    <property type="match status" value="1"/>
</dbReference>
<dbReference type="InterPro" id="IPR000730">
    <property type="entry name" value="Pr_cel_nuc_antig"/>
</dbReference>
<proteinExistence type="inferred from homology"/>
<dbReference type="AlphaFoldDB" id="A0A9N8ZRN8"/>
<dbReference type="GO" id="GO:0043626">
    <property type="term" value="C:PCNA complex"/>
    <property type="evidence" value="ECO:0007669"/>
    <property type="project" value="TreeGrafter"/>
</dbReference>
<dbReference type="GO" id="GO:0030337">
    <property type="term" value="F:DNA polymerase processivity factor activity"/>
    <property type="evidence" value="ECO:0007669"/>
    <property type="project" value="InterPro"/>
</dbReference>
<protein>
    <submittedName>
        <fullName evidence="5">8812_t:CDS:1</fullName>
    </submittedName>
</protein>
<dbReference type="EMBL" id="CAJVPZ010002010">
    <property type="protein sequence ID" value="CAG8504543.1"/>
    <property type="molecule type" value="Genomic_DNA"/>
</dbReference>
<gene>
    <name evidence="5" type="ORF">RFULGI_LOCUS2598</name>
</gene>
<dbReference type="InterPro" id="IPR046938">
    <property type="entry name" value="DNA_clamp_sf"/>
</dbReference>
<dbReference type="Pfam" id="PF00857">
    <property type="entry name" value="Isochorismatase"/>
    <property type="match status" value="1"/>
</dbReference>
<evidence type="ECO:0000259" key="4">
    <source>
        <dbReference type="Pfam" id="PF00857"/>
    </source>
</evidence>
<dbReference type="Proteomes" id="UP000789396">
    <property type="component" value="Unassembled WGS sequence"/>
</dbReference>
<feature type="domain" description="Isochorismatase-like" evidence="4">
    <location>
        <begin position="311"/>
        <end position="356"/>
    </location>
</feature>
<dbReference type="GO" id="GO:0019985">
    <property type="term" value="P:translesion synthesis"/>
    <property type="evidence" value="ECO:0007669"/>
    <property type="project" value="TreeGrafter"/>
</dbReference>
<accession>A0A9N8ZRN8</accession>
<organism evidence="5 6">
    <name type="scientific">Racocetra fulgida</name>
    <dbReference type="NCBI Taxonomy" id="60492"/>
    <lineage>
        <taxon>Eukaryota</taxon>
        <taxon>Fungi</taxon>
        <taxon>Fungi incertae sedis</taxon>
        <taxon>Mucoromycota</taxon>
        <taxon>Glomeromycotina</taxon>
        <taxon>Glomeromycetes</taxon>
        <taxon>Diversisporales</taxon>
        <taxon>Gigasporaceae</taxon>
        <taxon>Racocetra</taxon>
    </lineage>
</organism>
<dbReference type="OrthoDB" id="534348at2759"/>
<dbReference type="PANTHER" id="PTHR11352:SF0">
    <property type="entry name" value="PROLIFERATING CELL NUCLEAR ANTIGEN"/>
    <property type="match status" value="1"/>
</dbReference>
<sequence length="360" mass="41268">MKKHFAMNHKDDWQEYVQTGKFNIRLSRSRNTGKKVVKKVVKNPIVSNHDQEILSSGFVKEKKLLSKKNLKISSDIAKKNDSKQIDLDHKIINYYFNQYDMISIFRYNFCNEVVQPELLNRDRLDINIYITIICITIQIINKPMNLSYAYKHFTESGMGFTAIDSSQISFVSAHIDHEDFQEYICKQETTIGINSLNVILTSSTNGNSTRYTIRLLDIDQEHITIPEVAYNVFVEISSDEFKRICQDQMVVGDSVTINTERETGVIRLSSVNETGDECITTLKESSDTTDDNITITIRDNRPPTSTGTLDFIIQSKTRYDAFYKTELDSLLTSLGIKTLIIYGVKTNLCCETTARSEYLS</sequence>
<dbReference type="Gene3D" id="3.10.150.10">
    <property type="entry name" value="DNA Polymerase III, subunit A, domain 2"/>
    <property type="match status" value="1"/>
</dbReference>
<reference evidence="5" key="1">
    <citation type="submission" date="2021-06" db="EMBL/GenBank/DDBJ databases">
        <authorList>
            <person name="Kallberg Y."/>
            <person name="Tangrot J."/>
            <person name="Rosling A."/>
        </authorList>
    </citation>
    <scope>NUCLEOTIDE SEQUENCE</scope>
    <source>
        <strain evidence="5">IN212</strain>
    </source>
</reference>
<dbReference type="InterPro" id="IPR036380">
    <property type="entry name" value="Isochorismatase-like_sf"/>
</dbReference>
<dbReference type="GO" id="GO:0006272">
    <property type="term" value="P:leading strand elongation"/>
    <property type="evidence" value="ECO:0007669"/>
    <property type="project" value="TreeGrafter"/>
</dbReference>
<dbReference type="Gene3D" id="3.70.10.10">
    <property type="match status" value="1"/>
</dbReference>